<comment type="similarity">
    <text evidence="2">Belongs to the glycoprotein hormones subunit beta family.</text>
</comment>
<dbReference type="PANTHER" id="PTHR11515">
    <property type="entry name" value="GLYCOPROTEIN HORMONE BETA CHAIN"/>
    <property type="match status" value="1"/>
</dbReference>
<evidence type="ECO:0000256" key="4">
    <source>
        <dbReference type="ARBA" id="ARBA00023157"/>
    </source>
</evidence>
<dbReference type="AlphaFoldDB" id="A0AAN9XYS1"/>
<accession>A0AAN9XYS1</accession>
<protein>
    <recommendedName>
        <fullName evidence="5">Glycoprotein hormone subunit beta domain-containing protein</fullName>
    </recommendedName>
</protein>
<keyword evidence="4" id="KW-1015">Disulfide bond</keyword>
<evidence type="ECO:0000256" key="3">
    <source>
        <dbReference type="ARBA" id="ARBA00022525"/>
    </source>
</evidence>
<dbReference type="GO" id="GO:0005179">
    <property type="term" value="F:hormone activity"/>
    <property type="evidence" value="ECO:0007669"/>
    <property type="project" value="InterPro"/>
</dbReference>
<organism evidence="6 7">
    <name type="scientific">Parthenolecanium corni</name>
    <dbReference type="NCBI Taxonomy" id="536013"/>
    <lineage>
        <taxon>Eukaryota</taxon>
        <taxon>Metazoa</taxon>
        <taxon>Ecdysozoa</taxon>
        <taxon>Arthropoda</taxon>
        <taxon>Hexapoda</taxon>
        <taxon>Insecta</taxon>
        <taxon>Pterygota</taxon>
        <taxon>Neoptera</taxon>
        <taxon>Paraneoptera</taxon>
        <taxon>Hemiptera</taxon>
        <taxon>Sternorrhyncha</taxon>
        <taxon>Coccoidea</taxon>
        <taxon>Coccidae</taxon>
        <taxon>Parthenolecanium</taxon>
    </lineage>
</organism>
<dbReference type="Proteomes" id="UP001367676">
    <property type="component" value="Unassembled WGS sequence"/>
</dbReference>
<proteinExistence type="inferred from homology"/>
<dbReference type="GO" id="GO:0007186">
    <property type="term" value="P:G protein-coupled receptor signaling pathway"/>
    <property type="evidence" value="ECO:0007669"/>
    <property type="project" value="TreeGrafter"/>
</dbReference>
<evidence type="ECO:0000259" key="5">
    <source>
        <dbReference type="Pfam" id="PF00007"/>
    </source>
</evidence>
<gene>
    <name evidence="6" type="ORF">V9T40_012092</name>
</gene>
<feature type="domain" description="Glycoprotein hormone subunit beta" evidence="5">
    <location>
        <begin position="38"/>
        <end position="122"/>
    </location>
</feature>
<evidence type="ECO:0000313" key="6">
    <source>
        <dbReference type="EMBL" id="KAK7575806.1"/>
    </source>
</evidence>
<dbReference type="SUPFAM" id="SSF57501">
    <property type="entry name" value="Cystine-knot cytokines"/>
    <property type="match status" value="1"/>
</dbReference>
<dbReference type="InterPro" id="IPR006208">
    <property type="entry name" value="Glyco_hormone_CN"/>
</dbReference>
<dbReference type="Pfam" id="PF00007">
    <property type="entry name" value="Cys_knot"/>
    <property type="match status" value="1"/>
</dbReference>
<keyword evidence="3" id="KW-0964">Secreted</keyword>
<comment type="subcellular location">
    <subcellularLocation>
        <location evidence="1">Secreted</location>
    </subcellularLocation>
</comment>
<evidence type="ECO:0000256" key="1">
    <source>
        <dbReference type="ARBA" id="ARBA00004613"/>
    </source>
</evidence>
<dbReference type="PANTHER" id="PTHR11515:SF13">
    <property type="entry name" value="GLYCOPROTEIN HORMONE BETA 5, ISOFORM A"/>
    <property type="match status" value="1"/>
</dbReference>
<dbReference type="InterPro" id="IPR001545">
    <property type="entry name" value="Gonadotropin_bsu"/>
</dbReference>
<dbReference type="GO" id="GO:0005615">
    <property type="term" value="C:extracellular space"/>
    <property type="evidence" value="ECO:0007669"/>
    <property type="project" value="TreeGrafter"/>
</dbReference>
<dbReference type="EMBL" id="JBBCAQ010000036">
    <property type="protein sequence ID" value="KAK7575806.1"/>
    <property type="molecule type" value="Genomic_DNA"/>
</dbReference>
<name>A0AAN9XYS1_9HEMI</name>
<keyword evidence="7" id="KW-1185">Reference proteome</keyword>
<dbReference type="CDD" id="cd00069">
    <property type="entry name" value="GHB_like"/>
    <property type="match status" value="1"/>
</dbReference>
<evidence type="ECO:0000256" key="2">
    <source>
        <dbReference type="ARBA" id="ARBA00006552"/>
    </source>
</evidence>
<dbReference type="InterPro" id="IPR029034">
    <property type="entry name" value="Cystine-knot_cytokine"/>
</dbReference>
<comment type="caution">
    <text evidence="6">The sequence shown here is derived from an EMBL/GenBank/DDBJ whole genome shotgun (WGS) entry which is preliminary data.</text>
</comment>
<evidence type="ECO:0000313" key="7">
    <source>
        <dbReference type="Proteomes" id="UP001367676"/>
    </source>
</evidence>
<sequence length="131" mass="15081">MIFIIRGACKDPESILDCHRRLYNQTVTKKDALGRSCWDKVSAVSCWGRCDSREIPDWQFPYKKSFHPVCIHDERELFKMTLKNCEEGTEPGTEIFEYYEAVSCKCSACKSSEASCEGLRLSDSNFHPQLL</sequence>
<dbReference type="GO" id="GO:0005737">
    <property type="term" value="C:cytoplasm"/>
    <property type="evidence" value="ECO:0007669"/>
    <property type="project" value="TreeGrafter"/>
</dbReference>
<dbReference type="Gene3D" id="2.10.90.10">
    <property type="entry name" value="Cystine-knot cytokines"/>
    <property type="match status" value="1"/>
</dbReference>
<reference evidence="6 7" key="1">
    <citation type="submission" date="2024-03" db="EMBL/GenBank/DDBJ databases">
        <title>Adaptation during the transition from Ophiocordyceps entomopathogen to insect associate is accompanied by gene loss and intensified selection.</title>
        <authorList>
            <person name="Ward C.M."/>
            <person name="Onetto C.A."/>
            <person name="Borneman A.R."/>
        </authorList>
    </citation>
    <scope>NUCLEOTIDE SEQUENCE [LARGE SCALE GENOMIC DNA]</scope>
    <source>
        <strain evidence="6">AWRI1</strain>
        <tissue evidence="6">Single Adult Female</tissue>
    </source>
</reference>